<dbReference type="SUPFAM" id="SSF64383">
    <property type="entry name" value="Cell-division protein ZipA, C-terminal domain"/>
    <property type="match status" value="1"/>
</dbReference>
<dbReference type="Proteomes" id="UP001195660">
    <property type="component" value="Unassembled WGS sequence"/>
</dbReference>
<dbReference type="InterPro" id="IPR036765">
    <property type="entry name" value="ZipA_FtsZ-bd_C_sf"/>
</dbReference>
<sequence length="432" mass="47348">MTELQIYSLVGAGGFVAAVYGFNWWQEYRYRQQANKAFARNQPDALLNTPKNMVRKGDGQRLEPILEPLATPEVTPQYDEARLDRAEYDVPELSEAHLQAAQHHSYSDNMPDDIPDMPPAYRSTYTSTVVEDKDPALDTQSEFVASLEQAEPSFKAVPPASTEIADEVVLAGSLLDPSLDFIAELHAPEPISAADIPPFPANKRVQVLGLNQNKQWEMLNSTTRGRFKELRIGLQMADRQGALTPESLNAFCMGVQQFSDDLDASVTFPQKSAKLSLAKELDEFCASVDVLIGLNIPAGARPIPMEKVRVLSEQAGLVRNHADGTFQYRSDSGKTLFVLANQDQSPLMSTSQGLTLLFDVPRVAGGLAVFDYLADFAQNLATALHCELVDDNYKPLNAASLANIRKQLAGLYADMDDRGIAPGSVAALRLFA</sequence>
<dbReference type="GO" id="GO:0051301">
    <property type="term" value="P:cell division"/>
    <property type="evidence" value="ECO:0007669"/>
    <property type="project" value="UniProtKB-KW"/>
</dbReference>
<comment type="function">
    <text evidence="1">Essential cell division protein that stabilizes the FtsZ protofilaments by cross-linking them and that serves as a cytoplasmic membrane anchor for the Z ring. Also required for the recruitment to the septal ring of downstream cell division proteins.</text>
</comment>
<keyword evidence="1" id="KW-0131">Cell cycle</keyword>
<evidence type="ECO:0000313" key="5">
    <source>
        <dbReference type="EMBL" id="MBM5570890.1"/>
    </source>
</evidence>
<keyword evidence="2 3" id="KW-0812">Transmembrane</keyword>
<dbReference type="EMBL" id="WOFE01000001">
    <property type="protein sequence ID" value="MBM5570890.1"/>
    <property type="molecule type" value="Genomic_DNA"/>
</dbReference>
<dbReference type="InterPro" id="IPR007449">
    <property type="entry name" value="ZipA_FtsZ-bd_C"/>
</dbReference>
<evidence type="ECO:0000259" key="4">
    <source>
        <dbReference type="SMART" id="SM00771"/>
    </source>
</evidence>
<comment type="subcellular location">
    <subcellularLocation>
        <location evidence="2">Cell inner membrane</location>
        <topology evidence="2">Single-pass type I membrane protein</topology>
    </subcellularLocation>
</comment>
<keyword evidence="2 3" id="KW-0472">Membrane</keyword>
<protein>
    <recommendedName>
        <fullName evidence="1">Cell division protein ZipA</fullName>
    </recommendedName>
</protein>
<gene>
    <name evidence="5" type="ORF">GM173_04765</name>
</gene>
<evidence type="ECO:0000313" key="6">
    <source>
        <dbReference type="Proteomes" id="UP001195660"/>
    </source>
</evidence>
<keyword evidence="2" id="KW-1003">Cell membrane</keyword>
<feature type="domain" description="ZipA C-terminal FtsZ-binding" evidence="4">
    <location>
        <begin position="288"/>
        <end position="408"/>
    </location>
</feature>
<organism evidence="5 6">
    <name type="scientific">Deefgea chitinilytica</name>
    <dbReference type="NCBI Taxonomy" id="570276"/>
    <lineage>
        <taxon>Bacteria</taxon>
        <taxon>Pseudomonadati</taxon>
        <taxon>Pseudomonadota</taxon>
        <taxon>Betaproteobacteria</taxon>
        <taxon>Neisseriales</taxon>
        <taxon>Chitinibacteraceae</taxon>
        <taxon>Deefgea</taxon>
    </lineage>
</organism>
<proteinExistence type="inferred from homology"/>
<evidence type="ECO:0000256" key="2">
    <source>
        <dbReference type="RuleBase" id="RU003613"/>
    </source>
</evidence>
<keyword evidence="3" id="KW-1133">Transmembrane helix</keyword>
<dbReference type="Pfam" id="PF04354">
    <property type="entry name" value="ZipA_C"/>
    <property type="match status" value="1"/>
</dbReference>
<evidence type="ECO:0000256" key="3">
    <source>
        <dbReference type="SAM" id="Phobius"/>
    </source>
</evidence>
<keyword evidence="1 5" id="KW-0132">Cell division</keyword>
<comment type="caution">
    <text evidence="5">The sequence shown here is derived from an EMBL/GenBank/DDBJ whole genome shotgun (WGS) entry which is preliminary data.</text>
</comment>
<evidence type="ECO:0000256" key="1">
    <source>
        <dbReference type="RuleBase" id="RU003612"/>
    </source>
</evidence>
<accession>A0ABS2C9T1</accession>
<dbReference type="SMART" id="SM00771">
    <property type="entry name" value="ZipA_C"/>
    <property type="match status" value="1"/>
</dbReference>
<keyword evidence="2" id="KW-0997">Cell inner membrane</keyword>
<dbReference type="Gene3D" id="3.30.1400.10">
    <property type="entry name" value="ZipA, C-terminal FtsZ-binding domain"/>
    <property type="match status" value="1"/>
</dbReference>
<name>A0ABS2C9T1_9NEIS</name>
<comment type="similarity">
    <text evidence="1">Belongs to the ZipA family.</text>
</comment>
<reference evidence="5 6" key="1">
    <citation type="submission" date="2019-11" db="EMBL/GenBank/DDBJ databases">
        <title>Novel Deefgea species.</title>
        <authorList>
            <person name="Han J.-H."/>
        </authorList>
    </citation>
    <scope>NUCLEOTIDE SEQUENCE [LARGE SCALE GENOMIC DNA]</scope>
    <source>
        <strain evidence="5 6">LMG 24817</strain>
    </source>
</reference>
<keyword evidence="6" id="KW-1185">Reference proteome</keyword>
<feature type="transmembrane region" description="Helical" evidence="3">
    <location>
        <begin position="6"/>
        <end position="25"/>
    </location>
</feature>
<dbReference type="RefSeq" id="WP_203570160.1">
    <property type="nucleotide sequence ID" value="NZ_WOFE01000001.1"/>
</dbReference>